<evidence type="ECO:0000313" key="6">
    <source>
        <dbReference type="EMBL" id="RNA38862.1"/>
    </source>
</evidence>
<feature type="chain" id="PRO_5018004958" evidence="4">
    <location>
        <begin position="18"/>
        <end position="150"/>
    </location>
</feature>
<comment type="similarity">
    <text evidence="2">Belongs to the NPC2 family.</text>
</comment>
<dbReference type="OrthoDB" id="6489092at2759"/>
<evidence type="ECO:0000256" key="4">
    <source>
        <dbReference type="SAM" id="SignalP"/>
    </source>
</evidence>
<dbReference type="SMART" id="SM00737">
    <property type="entry name" value="ML"/>
    <property type="match status" value="1"/>
</dbReference>
<dbReference type="STRING" id="10195.A0A3M7ST44"/>
<keyword evidence="4" id="KW-0732">Signal</keyword>
<evidence type="ECO:0000259" key="5">
    <source>
        <dbReference type="SMART" id="SM00737"/>
    </source>
</evidence>
<evidence type="ECO:0000256" key="2">
    <source>
        <dbReference type="ARBA" id="ARBA00006370"/>
    </source>
</evidence>
<dbReference type="GO" id="GO:0032934">
    <property type="term" value="F:sterol binding"/>
    <property type="evidence" value="ECO:0007669"/>
    <property type="project" value="InterPro"/>
</dbReference>
<keyword evidence="7" id="KW-1185">Reference proteome</keyword>
<dbReference type="GO" id="GO:0015918">
    <property type="term" value="P:sterol transport"/>
    <property type="evidence" value="ECO:0007669"/>
    <property type="project" value="InterPro"/>
</dbReference>
<evidence type="ECO:0000313" key="7">
    <source>
        <dbReference type="Proteomes" id="UP000276133"/>
    </source>
</evidence>
<dbReference type="InterPro" id="IPR014756">
    <property type="entry name" value="Ig_E-set"/>
</dbReference>
<dbReference type="Gene3D" id="2.60.40.770">
    <property type="match status" value="1"/>
</dbReference>
<dbReference type="Pfam" id="PF02221">
    <property type="entry name" value="E1_DerP2_DerF2"/>
    <property type="match status" value="1"/>
</dbReference>
<dbReference type="PANTHER" id="PTHR11306:SF68">
    <property type="entry name" value="NPC INTRACELLULAR CHOLESTEROL TRANSPORTER 2"/>
    <property type="match status" value="1"/>
</dbReference>
<feature type="signal peptide" evidence="4">
    <location>
        <begin position="1"/>
        <end position="17"/>
    </location>
</feature>
<gene>
    <name evidence="6" type="ORF">BpHYR1_044358</name>
</gene>
<dbReference type="PANTHER" id="PTHR11306">
    <property type="entry name" value="NIEMANN PICK TYPE C2 PROTEIN NPC2-RELATED"/>
    <property type="match status" value="1"/>
</dbReference>
<dbReference type="EMBL" id="REGN01000811">
    <property type="protein sequence ID" value="RNA38862.1"/>
    <property type="molecule type" value="Genomic_DNA"/>
</dbReference>
<sequence>MILKLAGIFLFISIATADPIPFKDCGSSGVTDVTLGLTNCSALPCTFHKNQNVTLNLKFTTTRQLNSLKNLVYGIIAGVKVPFPLPQADACKNGVPCPVAANTVVQEALSLVVLPEYPSISLFVQFQVNADNDEPVNDQFTNIKEKYSKE</sequence>
<dbReference type="FunFam" id="2.60.40.770:FF:000001">
    <property type="entry name" value="NPC intracellular cholesterol transporter 2"/>
    <property type="match status" value="1"/>
</dbReference>
<dbReference type="GO" id="GO:0005576">
    <property type="term" value="C:extracellular region"/>
    <property type="evidence" value="ECO:0007669"/>
    <property type="project" value="UniProtKB-SubCell"/>
</dbReference>
<name>A0A3M7ST44_BRAPC</name>
<dbReference type="InterPro" id="IPR039670">
    <property type="entry name" value="NPC2-like"/>
</dbReference>
<reference evidence="6 7" key="1">
    <citation type="journal article" date="2018" name="Sci. Rep.">
        <title>Genomic signatures of local adaptation to the degree of environmental predictability in rotifers.</title>
        <authorList>
            <person name="Franch-Gras L."/>
            <person name="Hahn C."/>
            <person name="Garcia-Roger E.M."/>
            <person name="Carmona M.J."/>
            <person name="Serra M."/>
            <person name="Gomez A."/>
        </authorList>
    </citation>
    <scope>NUCLEOTIDE SEQUENCE [LARGE SCALE GENOMIC DNA]</scope>
    <source>
        <strain evidence="6">HYR1</strain>
    </source>
</reference>
<dbReference type="Proteomes" id="UP000276133">
    <property type="component" value="Unassembled WGS sequence"/>
</dbReference>
<protein>
    <submittedName>
        <fullName evidence="6">Epididymal secretory E1</fullName>
    </submittedName>
</protein>
<keyword evidence="3" id="KW-0964">Secreted</keyword>
<accession>A0A3M7ST44</accession>
<proteinExistence type="inferred from homology"/>
<comment type="caution">
    <text evidence="6">The sequence shown here is derived from an EMBL/GenBank/DDBJ whole genome shotgun (WGS) entry which is preliminary data.</text>
</comment>
<dbReference type="SUPFAM" id="SSF81296">
    <property type="entry name" value="E set domains"/>
    <property type="match status" value="1"/>
</dbReference>
<feature type="domain" description="MD-2-related lipid-recognition" evidence="5">
    <location>
        <begin position="22"/>
        <end position="142"/>
    </location>
</feature>
<comment type="subcellular location">
    <subcellularLocation>
        <location evidence="1">Secreted</location>
    </subcellularLocation>
</comment>
<evidence type="ECO:0000256" key="3">
    <source>
        <dbReference type="ARBA" id="ARBA00022525"/>
    </source>
</evidence>
<evidence type="ECO:0000256" key="1">
    <source>
        <dbReference type="ARBA" id="ARBA00004613"/>
    </source>
</evidence>
<dbReference type="InterPro" id="IPR003172">
    <property type="entry name" value="ML_dom"/>
</dbReference>
<organism evidence="6 7">
    <name type="scientific">Brachionus plicatilis</name>
    <name type="common">Marine rotifer</name>
    <name type="synonym">Brachionus muelleri</name>
    <dbReference type="NCBI Taxonomy" id="10195"/>
    <lineage>
        <taxon>Eukaryota</taxon>
        <taxon>Metazoa</taxon>
        <taxon>Spiralia</taxon>
        <taxon>Gnathifera</taxon>
        <taxon>Rotifera</taxon>
        <taxon>Eurotatoria</taxon>
        <taxon>Monogononta</taxon>
        <taxon>Pseudotrocha</taxon>
        <taxon>Ploima</taxon>
        <taxon>Brachionidae</taxon>
        <taxon>Brachionus</taxon>
    </lineage>
</organism>
<dbReference type="AlphaFoldDB" id="A0A3M7ST44"/>